<dbReference type="RefSeq" id="WP_344172184.1">
    <property type="nucleotide sequence ID" value="NZ_BAAARY010000009.1"/>
</dbReference>
<comment type="caution">
    <text evidence="2">The sequence shown here is derived from an EMBL/GenBank/DDBJ whole genome shotgun (WGS) entry which is preliminary data.</text>
</comment>
<keyword evidence="1" id="KW-0472">Membrane</keyword>
<reference evidence="2 3" key="1">
    <citation type="journal article" date="2019" name="Int. J. Syst. Evol. Microbiol.">
        <title>The Global Catalogue of Microorganisms (GCM) 10K type strain sequencing project: providing services to taxonomists for standard genome sequencing and annotation.</title>
        <authorList>
            <consortium name="The Broad Institute Genomics Platform"/>
            <consortium name="The Broad Institute Genome Sequencing Center for Infectious Disease"/>
            <person name="Wu L."/>
            <person name="Ma J."/>
        </authorList>
    </citation>
    <scope>NUCLEOTIDE SEQUENCE [LARGE SCALE GENOMIC DNA]</scope>
    <source>
        <strain evidence="2 3">JCM 3367</strain>
    </source>
</reference>
<proteinExistence type="predicted"/>
<protein>
    <recommendedName>
        <fullName evidence="4">DUF4383 domain-containing protein</fullName>
    </recommendedName>
</protein>
<sequence length="144" mass="14813">MSSHDPVVNHPLRPLYRALALATGAFLVLFGALGLIETAGAALFARASAHALGLQVNLASAIVSLALGAVVLAVTLIGRNLDHKVNQWLGYGLFAVTSVMLALIQTDGNVLNFGIGNVIVLYSLGLVLLGAGLYSRVAPTAARA</sequence>
<evidence type="ECO:0000256" key="1">
    <source>
        <dbReference type="SAM" id="Phobius"/>
    </source>
</evidence>
<accession>A0ABN3NLY7</accession>
<keyword evidence="1" id="KW-0812">Transmembrane</keyword>
<dbReference type="Proteomes" id="UP001499978">
    <property type="component" value="Unassembled WGS sequence"/>
</dbReference>
<keyword evidence="3" id="KW-1185">Reference proteome</keyword>
<gene>
    <name evidence="2" type="ORF">GCM10010201_23500</name>
</gene>
<feature type="transmembrane region" description="Helical" evidence="1">
    <location>
        <begin position="110"/>
        <end position="134"/>
    </location>
</feature>
<organism evidence="2 3">
    <name type="scientific">Pilimelia columellifera subsp. columellifera</name>
    <dbReference type="NCBI Taxonomy" id="706583"/>
    <lineage>
        <taxon>Bacteria</taxon>
        <taxon>Bacillati</taxon>
        <taxon>Actinomycetota</taxon>
        <taxon>Actinomycetes</taxon>
        <taxon>Micromonosporales</taxon>
        <taxon>Micromonosporaceae</taxon>
        <taxon>Pilimelia</taxon>
    </lineage>
</organism>
<name>A0ABN3NLY7_9ACTN</name>
<evidence type="ECO:0000313" key="3">
    <source>
        <dbReference type="Proteomes" id="UP001499978"/>
    </source>
</evidence>
<evidence type="ECO:0008006" key="4">
    <source>
        <dbReference type="Google" id="ProtNLM"/>
    </source>
</evidence>
<evidence type="ECO:0000313" key="2">
    <source>
        <dbReference type="EMBL" id="GAA2524272.1"/>
    </source>
</evidence>
<dbReference type="EMBL" id="BAAARY010000009">
    <property type="protein sequence ID" value="GAA2524272.1"/>
    <property type="molecule type" value="Genomic_DNA"/>
</dbReference>
<keyword evidence="1" id="KW-1133">Transmembrane helix</keyword>
<feature type="transmembrane region" description="Helical" evidence="1">
    <location>
        <begin position="88"/>
        <end position="104"/>
    </location>
</feature>
<feature type="transmembrane region" description="Helical" evidence="1">
    <location>
        <begin position="56"/>
        <end position="76"/>
    </location>
</feature>
<feature type="transmembrane region" description="Helical" evidence="1">
    <location>
        <begin position="15"/>
        <end position="36"/>
    </location>
</feature>